<comment type="subunit">
    <text evidence="7">Homotetramer.</text>
</comment>
<dbReference type="InterPro" id="IPR013783">
    <property type="entry name" value="Ig-like_fold"/>
</dbReference>
<dbReference type="NCBIfam" id="NF007538">
    <property type="entry name" value="PRK10150.1"/>
    <property type="match status" value="1"/>
</dbReference>
<comment type="function">
    <text evidence="1 7">Plays an important role in the degradation of dermatan and keratan sulfates.</text>
</comment>
<dbReference type="Gene3D" id="3.20.20.80">
    <property type="entry name" value="Glycosidases"/>
    <property type="match status" value="1"/>
</dbReference>
<dbReference type="InterPro" id="IPR006103">
    <property type="entry name" value="Glyco_hydro_2_cat"/>
</dbReference>
<protein>
    <recommendedName>
        <fullName evidence="4 7">Beta-glucuronidase</fullName>
        <ecNumber evidence="3 7">3.2.1.31</ecNumber>
    </recommendedName>
</protein>
<evidence type="ECO:0000256" key="8">
    <source>
        <dbReference type="SAM" id="SignalP"/>
    </source>
</evidence>
<dbReference type="InterPro" id="IPR006102">
    <property type="entry name" value="Ig-like_GH2"/>
</dbReference>
<feature type="domain" description="Glycoside hydrolase family 2 immunoglobulin-like beta-sandwich" evidence="9">
    <location>
        <begin position="214"/>
        <end position="313"/>
    </location>
</feature>
<feature type="domain" description="Glycoside hydrolase family 2 catalytic" evidence="10">
    <location>
        <begin position="331"/>
        <end position="641"/>
    </location>
</feature>
<feature type="chain" id="PRO_5035685461" description="Beta-glucuronidase" evidence="8">
    <location>
        <begin position="20"/>
        <end position="654"/>
    </location>
</feature>
<dbReference type="FunFam" id="2.60.120.260:FF:000027">
    <property type="entry name" value="Beta-glucuronidase"/>
    <property type="match status" value="1"/>
</dbReference>
<gene>
    <name evidence="12" type="ORF">GPM918_LOCUS21485</name>
    <name evidence="13" type="ORF">SRO942_LOCUS21482</name>
</gene>
<accession>A0A814TEG4</accession>
<evidence type="ECO:0000313" key="13">
    <source>
        <dbReference type="EMBL" id="CAF3920570.1"/>
    </source>
</evidence>
<dbReference type="Pfam" id="PF00703">
    <property type="entry name" value="Glyco_hydro_2"/>
    <property type="match status" value="1"/>
</dbReference>
<name>A0A814TEG4_9BILA</name>
<dbReference type="InterPro" id="IPR023232">
    <property type="entry name" value="Glyco_hydro_2_AS"/>
</dbReference>
<organism evidence="12 14">
    <name type="scientific">Didymodactylos carnosus</name>
    <dbReference type="NCBI Taxonomy" id="1234261"/>
    <lineage>
        <taxon>Eukaryota</taxon>
        <taxon>Metazoa</taxon>
        <taxon>Spiralia</taxon>
        <taxon>Gnathifera</taxon>
        <taxon>Rotifera</taxon>
        <taxon>Eurotatoria</taxon>
        <taxon>Bdelloidea</taxon>
        <taxon>Philodinida</taxon>
        <taxon>Philodinidae</taxon>
        <taxon>Didymodactylos</taxon>
    </lineage>
</organism>
<dbReference type="Proteomes" id="UP000681722">
    <property type="component" value="Unassembled WGS sequence"/>
</dbReference>
<dbReference type="PROSITE" id="PS00608">
    <property type="entry name" value="GLYCOSYL_HYDROL_F2_2"/>
    <property type="match status" value="1"/>
</dbReference>
<dbReference type="EC" id="3.2.1.31" evidence="3 7"/>
<evidence type="ECO:0000256" key="3">
    <source>
        <dbReference type="ARBA" id="ARBA00012761"/>
    </source>
</evidence>
<sequence>MHLLLTLCVFFVHNRALRGQTVNELTGGMLFPYENEFRQVRSLDSIWTFKLDDNNTGIDEKWYLSELVNNTISMPVPSSYNDITQNISLKRHVGWAWYERYFYVHLSWLSSTDRIVLRFQAAHYFTMVWINGQQVMTHEGGHLPFECDIRPYIEQENVPIRLTVAVNNTLTPTTLPPGELTIISSTYRLLQTHFDFFNYAGIDRSVLLYTTPETYIDDVTVVTASINFSGGVATSAILTYSIVITGSDTQKTHVKVDLVDADGRIVATNNSGSMEGTLYVENPQLWQPCGMPNTHLCSEHSYLYTLQVSLSENVSPLIDIYRLPHVGIRTVTVTSSTFLINNQPFYFHGANAHEDSDLRGKGYNDVLLVKFLNLYQWLHSNSFRTSHYPYSDQFYQIANQYGIVIIDETPAVGLSQKNYFSPTTLAHHKQVIGEMIRRDKNHPSVVMWSLANEPSSNLPESDSYFETLVAYTRSIQRSSIRPITFVSDQHYSNEKAAQYFDVICINKYFSWYSEYGRLDRISVTLTAEVQGWWDTFKKPVIISEYGADTVTGLHADPPVMFSEEYQQEFLKEYHLVFDMFSSIKNTTSGFLVGELIWNAFDFETEQGITRVGAKNYKGIFTRQRQPKSAAFVLRKRYENMENNDSQSSLCTIFK</sequence>
<dbReference type="PANTHER" id="PTHR10066">
    <property type="entry name" value="BETA-GLUCURONIDASE"/>
    <property type="match status" value="1"/>
</dbReference>
<evidence type="ECO:0000256" key="1">
    <source>
        <dbReference type="ARBA" id="ARBA00003025"/>
    </source>
</evidence>
<comment type="activity regulation">
    <text evidence="7">Inhibited by L-aspartic acid.</text>
</comment>
<keyword evidence="7" id="KW-0458">Lysosome</keyword>
<dbReference type="Pfam" id="PF02836">
    <property type="entry name" value="Glyco_hydro_2_C"/>
    <property type="match status" value="1"/>
</dbReference>
<keyword evidence="5 7" id="KW-0378">Hydrolase</keyword>
<dbReference type="SUPFAM" id="SSF49785">
    <property type="entry name" value="Galactose-binding domain-like"/>
    <property type="match status" value="1"/>
</dbReference>
<dbReference type="Proteomes" id="UP000663829">
    <property type="component" value="Unassembled WGS sequence"/>
</dbReference>
<dbReference type="EMBL" id="CAJNOQ010007082">
    <property type="protein sequence ID" value="CAF1157130.1"/>
    <property type="molecule type" value="Genomic_DNA"/>
</dbReference>
<comment type="caution">
    <text evidence="12">The sequence shown here is derived from an EMBL/GenBank/DDBJ whole genome shotgun (WGS) entry which is preliminary data.</text>
</comment>
<dbReference type="GO" id="GO:0030246">
    <property type="term" value="F:carbohydrate binding"/>
    <property type="evidence" value="ECO:0007669"/>
    <property type="project" value="TreeGrafter"/>
</dbReference>
<dbReference type="InterPro" id="IPR006101">
    <property type="entry name" value="Glyco_hydro_2"/>
</dbReference>
<keyword evidence="6 7" id="KW-0326">Glycosidase</keyword>
<dbReference type="PANTHER" id="PTHR10066:SF67">
    <property type="entry name" value="BETA-GLUCURONIDASE"/>
    <property type="match status" value="1"/>
</dbReference>
<reference evidence="12" key="1">
    <citation type="submission" date="2021-02" db="EMBL/GenBank/DDBJ databases">
        <authorList>
            <person name="Nowell W R."/>
        </authorList>
    </citation>
    <scope>NUCLEOTIDE SEQUENCE</scope>
</reference>
<dbReference type="GO" id="GO:0004566">
    <property type="term" value="F:beta-glucuronidase activity"/>
    <property type="evidence" value="ECO:0007669"/>
    <property type="project" value="UniProtKB-EC"/>
</dbReference>
<evidence type="ECO:0000259" key="9">
    <source>
        <dbReference type="Pfam" id="PF00703"/>
    </source>
</evidence>
<evidence type="ECO:0000313" key="12">
    <source>
        <dbReference type="EMBL" id="CAF1157130.1"/>
    </source>
</evidence>
<dbReference type="Gene3D" id="2.60.40.10">
    <property type="entry name" value="Immunoglobulins"/>
    <property type="match status" value="1"/>
</dbReference>
<keyword evidence="8" id="KW-0732">Signal</keyword>
<comment type="similarity">
    <text evidence="2 7">Belongs to the glycosyl hydrolase 2 family.</text>
</comment>
<dbReference type="InterPro" id="IPR036156">
    <property type="entry name" value="Beta-gal/glucu_dom_sf"/>
</dbReference>
<dbReference type="FunFam" id="3.20.20.80:FF:000080">
    <property type="entry name" value="Beta-glucuronidase UidA"/>
    <property type="match status" value="1"/>
</dbReference>
<evidence type="ECO:0000259" key="10">
    <source>
        <dbReference type="Pfam" id="PF02836"/>
    </source>
</evidence>
<dbReference type="GO" id="GO:0005975">
    <property type="term" value="P:carbohydrate metabolic process"/>
    <property type="evidence" value="ECO:0007669"/>
    <property type="project" value="InterPro"/>
</dbReference>
<evidence type="ECO:0000256" key="5">
    <source>
        <dbReference type="ARBA" id="ARBA00022801"/>
    </source>
</evidence>
<dbReference type="InterPro" id="IPR017853">
    <property type="entry name" value="GH"/>
</dbReference>
<dbReference type="PRINTS" id="PR00132">
    <property type="entry name" value="GLHYDRLASE2"/>
</dbReference>
<keyword evidence="14" id="KW-1185">Reference proteome</keyword>
<dbReference type="GO" id="GO:0019391">
    <property type="term" value="P:glucuronoside catabolic process"/>
    <property type="evidence" value="ECO:0007669"/>
    <property type="project" value="TreeGrafter"/>
</dbReference>
<evidence type="ECO:0000259" key="11">
    <source>
        <dbReference type="Pfam" id="PF02837"/>
    </source>
</evidence>
<evidence type="ECO:0000256" key="7">
    <source>
        <dbReference type="RuleBase" id="RU361154"/>
    </source>
</evidence>
<dbReference type="EMBL" id="CAJOBC010007081">
    <property type="protein sequence ID" value="CAF3920570.1"/>
    <property type="molecule type" value="Genomic_DNA"/>
</dbReference>
<dbReference type="SUPFAM" id="SSF51445">
    <property type="entry name" value="(Trans)glycosidases"/>
    <property type="match status" value="1"/>
</dbReference>
<proteinExistence type="inferred from homology"/>
<feature type="domain" description="Glycosyl hydrolases family 2 sugar binding" evidence="11">
    <location>
        <begin position="40"/>
        <end position="212"/>
    </location>
</feature>
<dbReference type="PROSITE" id="PS00719">
    <property type="entry name" value="GLYCOSYL_HYDROL_F2_1"/>
    <property type="match status" value="1"/>
</dbReference>
<dbReference type="Gene3D" id="2.60.120.260">
    <property type="entry name" value="Galactose-binding domain-like"/>
    <property type="match status" value="1"/>
</dbReference>
<dbReference type="OrthoDB" id="408532at2759"/>
<dbReference type="SUPFAM" id="SSF49303">
    <property type="entry name" value="beta-Galactosidase/glucuronidase domain"/>
    <property type="match status" value="1"/>
</dbReference>
<feature type="signal peptide" evidence="8">
    <location>
        <begin position="1"/>
        <end position="19"/>
    </location>
</feature>
<evidence type="ECO:0000256" key="6">
    <source>
        <dbReference type="ARBA" id="ARBA00023295"/>
    </source>
</evidence>
<dbReference type="InterPro" id="IPR008979">
    <property type="entry name" value="Galactose-bd-like_sf"/>
</dbReference>
<comment type="catalytic activity">
    <reaction evidence="7">
        <text>a beta-D-glucuronoside + H2O = D-glucuronate + an alcohol</text>
        <dbReference type="Rhea" id="RHEA:17633"/>
        <dbReference type="ChEBI" id="CHEBI:15377"/>
        <dbReference type="ChEBI" id="CHEBI:30879"/>
        <dbReference type="ChEBI" id="CHEBI:58720"/>
        <dbReference type="ChEBI" id="CHEBI:83411"/>
        <dbReference type="EC" id="3.2.1.31"/>
    </reaction>
</comment>
<evidence type="ECO:0000256" key="4">
    <source>
        <dbReference type="ARBA" id="ARBA00016205"/>
    </source>
</evidence>
<dbReference type="Pfam" id="PF02837">
    <property type="entry name" value="Glyco_hydro_2_N"/>
    <property type="match status" value="1"/>
</dbReference>
<evidence type="ECO:0000313" key="14">
    <source>
        <dbReference type="Proteomes" id="UP000663829"/>
    </source>
</evidence>
<dbReference type="InterPro" id="IPR023230">
    <property type="entry name" value="Glyco_hydro_2_CS"/>
</dbReference>
<dbReference type="InterPro" id="IPR006104">
    <property type="entry name" value="Glyco_hydro_2_N"/>
</dbReference>
<dbReference type="AlphaFoldDB" id="A0A814TEG4"/>
<evidence type="ECO:0000256" key="2">
    <source>
        <dbReference type="ARBA" id="ARBA00007401"/>
    </source>
</evidence>